<keyword evidence="4" id="KW-1185">Reference proteome</keyword>
<sequence length="629" mass="72040">MANSTTTHYILIKLSVGYEKLIHDNFTNEKSVNSSESASDHCQVCLVNKRLFPSKTSNKNSINPFLYKEHREIHAICTLKPAGTTFSSSVDYSNRFFAICELINFEADFESIDYHAVETDPLGLCMNFTIPDRTNRTEGLQGAVNLRGCSNMVLDFFSFVFISVFIYYSPVFFCLFYPTEILQDGVTHIILEGASPVSLRSLAGNYFFSRSEGEGIWCKAKIFILRAFIIPLPFLISATFLADFEHNIPSNILLDNRLLLIVFGLCYFFQVFCRSCFFERPLIAEPCYICEWFRLDTLSCHEELPPLIMNHLRLQPLILVEYWRFCKQRFLYYFEMPASVIPSCRCSRGFAIRLVLFISLLLCIPFMAATFLTTLGLMTAPATSLCRYQFIPRPTVNSKMSMLLSFIIGSLFLFAWLGVFRLLQLAAYGAQNALVRVFLLSLSEEHLPYVACFVSVLYYIWSSYSSFTETYHELALALHDSHKDSKRTQSQDVPSTPDQLPKLPNNTHDLDNVMAIPKELFGIACEELLPLREGVYILILKITLLLSTVFTVFSWVTASSFDTTPLMKTLLAFLTFAFPKIVDMCIDGEWQKKMRERIMKEKVPKIVDNFIYETSMTTHSQSDRNANND</sequence>
<protein>
    <submittedName>
        <fullName evidence="3">Uncharacterized protein</fullName>
    </submittedName>
</protein>
<dbReference type="EMBL" id="CALNXJ010000047">
    <property type="protein sequence ID" value="CAH3150282.1"/>
    <property type="molecule type" value="Genomic_DNA"/>
</dbReference>
<keyword evidence="2" id="KW-1133">Transmembrane helix</keyword>
<accession>A0AAU9XJB7</accession>
<dbReference type="Proteomes" id="UP001159428">
    <property type="component" value="Unassembled WGS sequence"/>
</dbReference>
<feature type="transmembrane region" description="Helical" evidence="2">
    <location>
        <begin position="156"/>
        <end position="177"/>
    </location>
</feature>
<dbReference type="AlphaFoldDB" id="A0AAU9XJB7"/>
<feature type="region of interest" description="Disordered" evidence="1">
    <location>
        <begin position="486"/>
        <end position="505"/>
    </location>
</feature>
<feature type="transmembrane region" description="Helical" evidence="2">
    <location>
        <begin position="400"/>
        <end position="423"/>
    </location>
</feature>
<feature type="transmembrane region" description="Helical" evidence="2">
    <location>
        <begin position="254"/>
        <end position="273"/>
    </location>
</feature>
<keyword evidence="2" id="KW-0812">Transmembrane</keyword>
<evidence type="ECO:0000256" key="1">
    <source>
        <dbReference type="SAM" id="MobiDB-lite"/>
    </source>
</evidence>
<reference evidence="3 4" key="1">
    <citation type="submission" date="2022-05" db="EMBL/GenBank/DDBJ databases">
        <authorList>
            <consortium name="Genoscope - CEA"/>
            <person name="William W."/>
        </authorList>
    </citation>
    <scope>NUCLEOTIDE SEQUENCE [LARGE SCALE GENOMIC DNA]</scope>
</reference>
<feature type="transmembrane region" description="Helical" evidence="2">
    <location>
        <begin position="223"/>
        <end position="242"/>
    </location>
</feature>
<feature type="transmembrane region" description="Helical" evidence="2">
    <location>
        <begin position="570"/>
        <end position="590"/>
    </location>
</feature>
<evidence type="ECO:0000313" key="3">
    <source>
        <dbReference type="EMBL" id="CAH3150282.1"/>
    </source>
</evidence>
<name>A0AAU9XJB7_9CNID</name>
<comment type="caution">
    <text evidence="3">The sequence shown here is derived from an EMBL/GenBank/DDBJ whole genome shotgun (WGS) entry which is preliminary data.</text>
</comment>
<evidence type="ECO:0000256" key="2">
    <source>
        <dbReference type="SAM" id="Phobius"/>
    </source>
</evidence>
<feature type="transmembrane region" description="Helical" evidence="2">
    <location>
        <begin position="354"/>
        <end position="380"/>
    </location>
</feature>
<feature type="non-terminal residue" evidence="3">
    <location>
        <position position="629"/>
    </location>
</feature>
<proteinExistence type="predicted"/>
<evidence type="ECO:0000313" key="4">
    <source>
        <dbReference type="Proteomes" id="UP001159428"/>
    </source>
</evidence>
<organism evidence="3 4">
    <name type="scientific">Pocillopora meandrina</name>
    <dbReference type="NCBI Taxonomy" id="46732"/>
    <lineage>
        <taxon>Eukaryota</taxon>
        <taxon>Metazoa</taxon>
        <taxon>Cnidaria</taxon>
        <taxon>Anthozoa</taxon>
        <taxon>Hexacorallia</taxon>
        <taxon>Scleractinia</taxon>
        <taxon>Astrocoeniina</taxon>
        <taxon>Pocilloporidae</taxon>
        <taxon>Pocillopora</taxon>
    </lineage>
</organism>
<keyword evidence="2" id="KW-0472">Membrane</keyword>
<gene>
    <name evidence="3" type="ORF">PMEA_00024696</name>
</gene>
<feature type="transmembrane region" description="Helical" evidence="2">
    <location>
        <begin position="535"/>
        <end position="558"/>
    </location>
</feature>